<dbReference type="PANTHER" id="PTHR44006">
    <property type="entry name" value="U5 SMALL NUCLEAR RIBONUCLEOPROTEIN 40 KDA PROTEIN"/>
    <property type="match status" value="1"/>
</dbReference>
<dbReference type="GO" id="GO:0003723">
    <property type="term" value="F:RNA binding"/>
    <property type="evidence" value="ECO:0007669"/>
    <property type="project" value="TreeGrafter"/>
</dbReference>
<dbReference type="SUPFAM" id="SSF50978">
    <property type="entry name" value="WD40 repeat-like"/>
    <property type="match status" value="1"/>
</dbReference>
<dbReference type="PROSITE" id="PS50294">
    <property type="entry name" value="WD_REPEATS_REGION"/>
    <property type="match status" value="5"/>
</dbReference>
<sequence length="369" mass="39244">MPNGIGSASSALVKRSRPDDDEDVGSRKQIAIASSDGGKSKGLVRSIKRTSGLQAPIVALSGAHKAEILDCKFSPDGQTIAAASSDKTISLWETYGENANLTLLQGHSKAVTAICWSPSAPRTSPRLFSASADGTLIVWNPSTGEKLRRLRGHKGIVNSLACTRGGKEILVSAGDDGLVLLWDPEDKYPLDRIEVGYPVTAVEFSDDGSQVFVAGVDNDIHVYDLSRKTILFSLRGHTDSPTSLQLSPSGSSLLSFSLDSTLRVWDVRPFAPEPPPGHIGSARLHRTLTGATSGFEQLLVKVAWSADGENVAVGGGDRTCTVWNVEKSKILYKLPGHKGTCTAAAFHPYEPIIVSSSTDQTLLLGEIDI</sequence>
<evidence type="ECO:0000256" key="2">
    <source>
        <dbReference type="ARBA" id="ARBA00022737"/>
    </source>
</evidence>
<evidence type="ECO:0000256" key="4">
    <source>
        <dbReference type="SAM" id="MobiDB-lite"/>
    </source>
</evidence>
<dbReference type="Gene3D" id="2.130.10.10">
    <property type="entry name" value="YVTN repeat-like/Quinoprotein amine dehydrogenase"/>
    <property type="match status" value="1"/>
</dbReference>
<dbReference type="InParanoid" id="A0A066VHI0"/>
<dbReference type="Proteomes" id="UP000027361">
    <property type="component" value="Unassembled WGS sequence"/>
</dbReference>
<keyword evidence="6" id="KW-1185">Reference proteome</keyword>
<dbReference type="GeneID" id="25262676"/>
<dbReference type="InterPro" id="IPR036322">
    <property type="entry name" value="WD40_repeat_dom_sf"/>
</dbReference>
<evidence type="ECO:0000313" key="5">
    <source>
        <dbReference type="EMBL" id="KDN38209.1"/>
    </source>
</evidence>
<dbReference type="CDD" id="cd00200">
    <property type="entry name" value="WD40"/>
    <property type="match status" value="1"/>
</dbReference>
<dbReference type="InterPro" id="IPR020472">
    <property type="entry name" value="WD40_PAC1"/>
</dbReference>
<dbReference type="RefSeq" id="XP_013240644.1">
    <property type="nucleotide sequence ID" value="XM_013385190.1"/>
</dbReference>
<feature type="repeat" description="WD" evidence="3">
    <location>
        <begin position="234"/>
        <end position="268"/>
    </location>
</feature>
<evidence type="ECO:0000313" key="6">
    <source>
        <dbReference type="Proteomes" id="UP000027361"/>
    </source>
</evidence>
<dbReference type="OMA" id="IWDIRPY"/>
<dbReference type="InterPro" id="IPR052234">
    <property type="entry name" value="U5_snRNP_Component"/>
</dbReference>
<protein>
    <submittedName>
        <fullName evidence="5">Putative U5 snRNP-specific 40 kd protein</fullName>
    </submittedName>
</protein>
<feature type="repeat" description="WD" evidence="3">
    <location>
        <begin position="292"/>
        <end position="333"/>
    </location>
</feature>
<dbReference type="FunCoup" id="A0A066VHI0">
    <property type="interactions" value="825"/>
</dbReference>
<dbReference type="STRING" id="1037660.A0A066VHI0"/>
<dbReference type="PROSITE" id="PS50082">
    <property type="entry name" value="WD_REPEATS_2"/>
    <property type="match status" value="6"/>
</dbReference>
<feature type="repeat" description="WD" evidence="3">
    <location>
        <begin position="150"/>
        <end position="183"/>
    </location>
</feature>
<feature type="region of interest" description="Disordered" evidence="4">
    <location>
        <begin position="1"/>
        <end position="43"/>
    </location>
</feature>
<evidence type="ECO:0000256" key="3">
    <source>
        <dbReference type="PROSITE-ProRule" id="PRU00221"/>
    </source>
</evidence>
<dbReference type="AlphaFoldDB" id="A0A066VHI0"/>
<dbReference type="OrthoDB" id="1068471at2759"/>
<accession>A0A066VHI0</accession>
<dbReference type="GO" id="GO:0071013">
    <property type="term" value="C:catalytic step 2 spliceosome"/>
    <property type="evidence" value="ECO:0007669"/>
    <property type="project" value="TreeGrafter"/>
</dbReference>
<dbReference type="PANTHER" id="PTHR44006:SF1">
    <property type="entry name" value="U5 SMALL NUCLEAR RIBONUCLEOPROTEIN 40 KDA PROTEIN"/>
    <property type="match status" value="1"/>
</dbReference>
<feature type="repeat" description="WD" evidence="3">
    <location>
        <begin position="334"/>
        <end position="369"/>
    </location>
</feature>
<dbReference type="InterPro" id="IPR015943">
    <property type="entry name" value="WD40/YVTN_repeat-like_dom_sf"/>
</dbReference>
<evidence type="ECO:0000256" key="1">
    <source>
        <dbReference type="ARBA" id="ARBA00022574"/>
    </source>
</evidence>
<dbReference type="InterPro" id="IPR001680">
    <property type="entry name" value="WD40_rpt"/>
</dbReference>
<dbReference type="Pfam" id="PF00400">
    <property type="entry name" value="WD40"/>
    <property type="match status" value="7"/>
</dbReference>
<proteinExistence type="predicted"/>
<comment type="caution">
    <text evidence="5">The sequence shown here is derived from an EMBL/GenBank/DDBJ whole genome shotgun (WGS) entry which is preliminary data.</text>
</comment>
<gene>
    <name evidence="5" type="ORF">K437DRAFT_228735</name>
</gene>
<reference evidence="5 6" key="1">
    <citation type="submission" date="2014-05" db="EMBL/GenBank/DDBJ databases">
        <title>Draft genome sequence of a rare smut relative, Tilletiaria anomala UBC 951.</title>
        <authorList>
            <consortium name="DOE Joint Genome Institute"/>
            <person name="Toome M."/>
            <person name="Kuo A."/>
            <person name="Henrissat B."/>
            <person name="Lipzen A."/>
            <person name="Tritt A."/>
            <person name="Yoshinaga Y."/>
            <person name="Zane M."/>
            <person name="Barry K."/>
            <person name="Grigoriev I.V."/>
            <person name="Spatafora J.W."/>
            <person name="Aimea M.C."/>
        </authorList>
    </citation>
    <scope>NUCLEOTIDE SEQUENCE [LARGE SCALE GENOMIC DNA]</scope>
    <source>
        <strain evidence="5 6">UBC 951</strain>
    </source>
</reference>
<dbReference type="HOGENOM" id="CLU_000288_57_2_1"/>
<dbReference type="PRINTS" id="PR00320">
    <property type="entry name" value="GPROTEINBRPT"/>
</dbReference>
<organism evidence="5 6">
    <name type="scientific">Tilletiaria anomala (strain ATCC 24038 / CBS 436.72 / UBC 951)</name>
    <dbReference type="NCBI Taxonomy" id="1037660"/>
    <lineage>
        <taxon>Eukaryota</taxon>
        <taxon>Fungi</taxon>
        <taxon>Dikarya</taxon>
        <taxon>Basidiomycota</taxon>
        <taxon>Ustilaginomycotina</taxon>
        <taxon>Exobasidiomycetes</taxon>
        <taxon>Georgefischeriales</taxon>
        <taxon>Tilletiariaceae</taxon>
        <taxon>Tilletiaria</taxon>
    </lineage>
</organism>
<keyword evidence="1 3" id="KW-0853">WD repeat</keyword>
<name>A0A066VHI0_TILAU</name>
<feature type="repeat" description="WD" evidence="3">
    <location>
        <begin position="104"/>
        <end position="149"/>
    </location>
</feature>
<dbReference type="EMBL" id="JMSN01000122">
    <property type="protein sequence ID" value="KDN38209.1"/>
    <property type="molecule type" value="Genomic_DNA"/>
</dbReference>
<feature type="repeat" description="WD" evidence="3">
    <location>
        <begin position="61"/>
        <end position="93"/>
    </location>
</feature>
<dbReference type="SMART" id="SM00320">
    <property type="entry name" value="WD40"/>
    <property type="match status" value="7"/>
</dbReference>
<feature type="compositionally biased region" description="Polar residues" evidence="4">
    <location>
        <begin position="1"/>
        <end position="10"/>
    </location>
</feature>
<keyword evidence="2" id="KW-0677">Repeat</keyword>